<dbReference type="RefSeq" id="WP_080023536.1">
    <property type="nucleotide sequence ID" value="NZ_LTAY01000059.1"/>
</dbReference>
<dbReference type="OrthoDB" id="9804819at2"/>
<reference evidence="5 6" key="1">
    <citation type="submission" date="2016-02" db="EMBL/GenBank/DDBJ databases">
        <title>Genome sequence of Clostridium thermobutyricum DSM 4928.</title>
        <authorList>
            <person name="Poehlein A."/>
            <person name="Daniel R."/>
        </authorList>
    </citation>
    <scope>NUCLEOTIDE SEQUENCE [LARGE SCALE GENOMIC DNA]</scope>
    <source>
        <strain evidence="5 6">DSM 4928</strain>
    </source>
</reference>
<dbReference type="SMART" id="SM00382">
    <property type="entry name" value="AAA"/>
    <property type="match status" value="1"/>
</dbReference>
<keyword evidence="3 5" id="KW-0067">ATP-binding</keyword>
<dbReference type="InterPro" id="IPR051782">
    <property type="entry name" value="ABC_Transporter_VariousFunc"/>
</dbReference>
<dbReference type="Pfam" id="PF00005">
    <property type="entry name" value="ABC_tran"/>
    <property type="match status" value="1"/>
</dbReference>
<gene>
    <name evidence="5" type="primary">ytrB_1</name>
    <name evidence="5" type="ORF">CLTHE_22820</name>
</gene>
<evidence type="ECO:0000256" key="2">
    <source>
        <dbReference type="ARBA" id="ARBA00022741"/>
    </source>
</evidence>
<dbReference type="Gene3D" id="3.40.50.300">
    <property type="entry name" value="P-loop containing nucleotide triphosphate hydrolases"/>
    <property type="match status" value="1"/>
</dbReference>
<dbReference type="GO" id="GO:0016887">
    <property type="term" value="F:ATP hydrolysis activity"/>
    <property type="evidence" value="ECO:0007669"/>
    <property type="project" value="InterPro"/>
</dbReference>
<feature type="domain" description="ABC transporter" evidence="4">
    <location>
        <begin position="5"/>
        <end position="227"/>
    </location>
</feature>
<organism evidence="5 6">
    <name type="scientific">Clostridium thermobutyricum DSM 4928</name>
    <dbReference type="NCBI Taxonomy" id="1121339"/>
    <lineage>
        <taxon>Bacteria</taxon>
        <taxon>Bacillati</taxon>
        <taxon>Bacillota</taxon>
        <taxon>Clostridia</taxon>
        <taxon>Eubacteriales</taxon>
        <taxon>Clostridiaceae</taxon>
        <taxon>Clostridium</taxon>
    </lineage>
</organism>
<keyword evidence="1" id="KW-0813">Transport</keyword>
<comment type="caution">
    <text evidence="5">The sequence shown here is derived from an EMBL/GenBank/DDBJ whole genome shotgun (WGS) entry which is preliminary data.</text>
</comment>
<dbReference type="AlphaFoldDB" id="A0A1V4STC3"/>
<evidence type="ECO:0000256" key="1">
    <source>
        <dbReference type="ARBA" id="ARBA00022448"/>
    </source>
</evidence>
<dbReference type="SUPFAM" id="SSF52540">
    <property type="entry name" value="P-loop containing nucleoside triphosphate hydrolases"/>
    <property type="match status" value="1"/>
</dbReference>
<evidence type="ECO:0000256" key="3">
    <source>
        <dbReference type="ARBA" id="ARBA00022840"/>
    </source>
</evidence>
<evidence type="ECO:0000313" key="5">
    <source>
        <dbReference type="EMBL" id="OPX47043.1"/>
    </source>
</evidence>
<keyword evidence="2" id="KW-0547">Nucleotide-binding</keyword>
<dbReference type="InterPro" id="IPR003439">
    <property type="entry name" value="ABC_transporter-like_ATP-bd"/>
</dbReference>
<dbReference type="CDD" id="cd03230">
    <property type="entry name" value="ABC_DR_subfamily_A"/>
    <property type="match status" value="1"/>
</dbReference>
<proteinExistence type="predicted"/>
<accession>A0A1V4STC3</accession>
<dbReference type="PANTHER" id="PTHR42939:SF1">
    <property type="entry name" value="ABC TRANSPORTER ATP-BINDING PROTEIN ALBC-RELATED"/>
    <property type="match status" value="1"/>
</dbReference>
<evidence type="ECO:0000259" key="4">
    <source>
        <dbReference type="PROSITE" id="PS50893"/>
    </source>
</evidence>
<dbReference type="PROSITE" id="PS50893">
    <property type="entry name" value="ABC_TRANSPORTER_2"/>
    <property type="match status" value="1"/>
</dbReference>
<evidence type="ECO:0000313" key="6">
    <source>
        <dbReference type="Proteomes" id="UP000191448"/>
    </source>
</evidence>
<dbReference type="EMBL" id="LTAY01000059">
    <property type="protein sequence ID" value="OPX47043.1"/>
    <property type="molecule type" value="Genomic_DNA"/>
</dbReference>
<dbReference type="InterPro" id="IPR027417">
    <property type="entry name" value="P-loop_NTPase"/>
</dbReference>
<dbReference type="PANTHER" id="PTHR42939">
    <property type="entry name" value="ABC TRANSPORTER ATP-BINDING PROTEIN ALBC-RELATED"/>
    <property type="match status" value="1"/>
</dbReference>
<protein>
    <submittedName>
        <fullName evidence="5">ABC transporter ATP-binding protein YtrB</fullName>
    </submittedName>
</protein>
<dbReference type="Proteomes" id="UP000191448">
    <property type="component" value="Unassembled WGS sequence"/>
</dbReference>
<dbReference type="GO" id="GO:0005524">
    <property type="term" value="F:ATP binding"/>
    <property type="evidence" value="ECO:0007669"/>
    <property type="project" value="UniProtKB-KW"/>
</dbReference>
<sequence length="232" mass="26056">MENILEVNGVTKSFSGKSVLNRMSFKLEEGKVLGILGPNGNGKTTILNIIAGLLQPDSGEVKVNGMNVGRETKEVVSFLRENNQFYPWMKIEDSIGFYKDFFPDFDEKRARELLKFMNIEGNSKLVSLSKGMLEKVSLSLVLGRKSKLYILDEPISGVDILSRDEIVNALIEYMIDGASMIITTHYVGELEKLLDKVVFIKDGIIVESGEADDIREKYKASIEGAYKEIFKR</sequence>
<name>A0A1V4STC3_9CLOT</name>
<dbReference type="InterPro" id="IPR003593">
    <property type="entry name" value="AAA+_ATPase"/>
</dbReference>